<keyword evidence="2" id="KW-1003">Cell membrane</keyword>
<organism evidence="8 9">
    <name type="scientific">Candidatus Phaeomarinibacter ectocarpi</name>
    <dbReference type="NCBI Taxonomy" id="1458461"/>
    <lineage>
        <taxon>Bacteria</taxon>
        <taxon>Pseudomonadati</taxon>
        <taxon>Pseudomonadota</taxon>
        <taxon>Alphaproteobacteria</taxon>
        <taxon>Hyphomicrobiales</taxon>
        <taxon>Parvibaculaceae</taxon>
        <taxon>Candidatus Phaeomarinibacter</taxon>
    </lineage>
</organism>
<protein>
    <recommendedName>
        <fullName evidence="7">Cardiolipin synthase N-terminal domain-containing protein</fullName>
    </recommendedName>
</protein>
<evidence type="ECO:0000256" key="6">
    <source>
        <dbReference type="SAM" id="Phobius"/>
    </source>
</evidence>
<feature type="transmembrane region" description="Helical" evidence="6">
    <location>
        <begin position="32"/>
        <end position="52"/>
    </location>
</feature>
<feature type="transmembrane region" description="Helical" evidence="6">
    <location>
        <begin position="7"/>
        <end position="26"/>
    </location>
</feature>
<dbReference type="KEGG" id="pect:BN1012_Phect488"/>
<dbReference type="Proteomes" id="UP000032160">
    <property type="component" value="Chromosome I"/>
</dbReference>
<evidence type="ECO:0000256" key="2">
    <source>
        <dbReference type="ARBA" id="ARBA00022475"/>
    </source>
</evidence>
<dbReference type="InterPro" id="IPR027379">
    <property type="entry name" value="CLS_N"/>
</dbReference>
<evidence type="ECO:0000313" key="9">
    <source>
        <dbReference type="Proteomes" id="UP000032160"/>
    </source>
</evidence>
<accession>X5MC13</accession>
<evidence type="ECO:0000259" key="7">
    <source>
        <dbReference type="Pfam" id="PF13396"/>
    </source>
</evidence>
<name>X5MC13_9HYPH</name>
<evidence type="ECO:0000313" key="8">
    <source>
        <dbReference type="EMBL" id="CDO58702.1"/>
    </source>
</evidence>
<keyword evidence="9" id="KW-1185">Reference proteome</keyword>
<keyword evidence="3 6" id="KW-0812">Transmembrane</keyword>
<keyword evidence="5 6" id="KW-0472">Membrane</keyword>
<dbReference type="AlphaFoldDB" id="X5MC13"/>
<sequence>MEYGILGLLWTIVVIWAVIKIVQSGASPVAKIIWALVVIAFPLIGLIAWLVAGPR</sequence>
<comment type="subcellular location">
    <subcellularLocation>
        <location evidence="1">Cell membrane</location>
        <topology evidence="1">Multi-pass membrane protein</topology>
    </subcellularLocation>
</comment>
<dbReference type="HOGENOM" id="CLU_176001_6_0_5"/>
<keyword evidence="4 6" id="KW-1133">Transmembrane helix</keyword>
<reference evidence="8 9" key="1">
    <citation type="journal article" date="2014" name="Front. Genet.">
        <title>Genome and metabolic network of "Candidatus Phaeomarinobacter ectocarpi" Ec32, a new candidate genus of Alphaproteobacteria frequently associated with brown algae.</title>
        <authorList>
            <person name="Dittami S.M."/>
            <person name="Barbeyron T."/>
            <person name="Boyen C."/>
            <person name="Cambefort J."/>
            <person name="Collet G."/>
            <person name="Delage L."/>
            <person name="Gobet A."/>
            <person name="Groisillier A."/>
            <person name="Leblanc C."/>
            <person name="Michel G."/>
            <person name="Scornet D."/>
            <person name="Siegel A."/>
            <person name="Tapia J.E."/>
            <person name="Tonon T."/>
        </authorList>
    </citation>
    <scope>NUCLEOTIDE SEQUENCE [LARGE SCALE GENOMIC DNA]</scope>
    <source>
        <strain evidence="8 9">Ec32</strain>
    </source>
</reference>
<evidence type="ECO:0000256" key="3">
    <source>
        <dbReference type="ARBA" id="ARBA00022692"/>
    </source>
</evidence>
<evidence type="ECO:0000256" key="4">
    <source>
        <dbReference type="ARBA" id="ARBA00022989"/>
    </source>
</evidence>
<evidence type="ECO:0000256" key="5">
    <source>
        <dbReference type="ARBA" id="ARBA00023136"/>
    </source>
</evidence>
<feature type="domain" description="Cardiolipin synthase N-terminal" evidence="7">
    <location>
        <begin position="12"/>
        <end position="54"/>
    </location>
</feature>
<evidence type="ECO:0000256" key="1">
    <source>
        <dbReference type="ARBA" id="ARBA00004651"/>
    </source>
</evidence>
<dbReference type="GO" id="GO:0005886">
    <property type="term" value="C:plasma membrane"/>
    <property type="evidence" value="ECO:0007669"/>
    <property type="project" value="UniProtKB-SubCell"/>
</dbReference>
<proteinExistence type="predicted"/>
<dbReference type="OrthoDB" id="8455471at2"/>
<dbReference type="PATRIC" id="fig|1458461.3.peg.487"/>
<gene>
    <name evidence="8" type="ORF">BN1012_Phect488</name>
</gene>
<dbReference type="RefSeq" id="WP_081826332.1">
    <property type="nucleotide sequence ID" value="NZ_HG966617.1"/>
</dbReference>
<dbReference type="Pfam" id="PF13396">
    <property type="entry name" value="PLDc_N"/>
    <property type="match status" value="1"/>
</dbReference>
<dbReference type="EMBL" id="HG966617">
    <property type="protein sequence ID" value="CDO58702.1"/>
    <property type="molecule type" value="Genomic_DNA"/>
</dbReference>